<sequence>MVVVPEPAWALNWSQIWDRIAAAAPDAPAVAGGDTTLSYGELEDRAARLAGALAERGVAQGDPVGLFLYNRPEYLEAIYALFKLGAVPVNLNFRYRPHELSDLVRTSGARVLLYPESLGDVVREASATFGFPVGLVEIADADAAPVTSGERRAERYADLLRSERAEVTTLGGGDEIYLFTGGTTGAPKAVVWRHGDLLDAQMVSIYGPAGVPFPTSVDEIVHLAMRADVAKPRTLPISPLMHAAAMFQSMNTLAAGGLVVFLDSPRFDPARALRAIARHGVTRLVIAGNAIATPLVEELDRAALEGEPYDASTLGTIVSSGMAWTDDRKADLLRHAGATLIDIVGASEGGPFAYATVSSPDDLPSRLRLADGAVVLDAEGRVVREGVGVLAYRGAMPLGYLDQPQKTAEVYRDIGGVRHVVPGDWVRVDADGVIEFLGRDSTVINTGGEKVYPVEVEDLLLAHPDVVDAAVFGLPDDRWGAVVAAVVARRAGSAPTVADLDAYLGTRLAGYKRPRRLLVRDSLDRGPSGKVDLRHLQKLVTEPQA</sequence>
<name>A0A8J3GR45_9MICO</name>
<dbReference type="AlphaFoldDB" id="A0A8J3GR45"/>
<evidence type="ECO:0000313" key="4">
    <source>
        <dbReference type="Proteomes" id="UP000617531"/>
    </source>
</evidence>
<dbReference type="Pfam" id="PF00501">
    <property type="entry name" value="AMP-binding"/>
    <property type="match status" value="1"/>
</dbReference>
<evidence type="ECO:0000259" key="2">
    <source>
        <dbReference type="Pfam" id="PF13193"/>
    </source>
</evidence>
<feature type="domain" description="AMP-dependent synthetase/ligase" evidence="1">
    <location>
        <begin position="19"/>
        <end position="395"/>
    </location>
</feature>
<dbReference type="Gene3D" id="3.30.300.30">
    <property type="match status" value="1"/>
</dbReference>
<protein>
    <submittedName>
        <fullName evidence="3">Acyl-CoA synthetase</fullName>
    </submittedName>
</protein>
<proteinExistence type="predicted"/>
<feature type="domain" description="AMP-binding enzyme C-terminal" evidence="2">
    <location>
        <begin position="455"/>
        <end position="530"/>
    </location>
</feature>
<dbReference type="Pfam" id="PF13193">
    <property type="entry name" value="AMP-binding_C"/>
    <property type="match status" value="1"/>
</dbReference>
<comment type="caution">
    <text evidence="3">The sequence shown here is derived from an EMBL/GenBank/DDBJ whole genome shotgun (WGS) entry which is preliminary data.</text>
</comment>
<dbReference type="InterPro" id="IPR020845">
    <property type="entry name" value="AMP-binding_CS"/>
</dbReference>
<dbReference type="InterPro" id="IPR045851">
    <property type="entry name" value="AMP-bd_C_sf"/>
</dbReference>
<dbReference type="PANTHER" id="PTHR43767:SF1">
    <property type="entry name" value="NONRIBOSOMAL PEPTIDE SYNTHASE PES1 (EUROFUNG)-RELATED"/>
    <property type="match status" value="1"/>
</dbReference>
<accession>A0A8J3GR45</accession>
<dbReference type="EMBL" id="BNAI01000003">
    <property type="protein sequence ID" value="GHF17920.1"/>
    <property type="molecule type" value="Genomic_DNA"/>
</dbReference>
<dbReference type="InterPro" id="IPR042099">
    <property type="entry name" value="ANL_N_sf"/>
</dbReference>
<gene>
    <name evidence="3" type="ORF">GCM10011600_18520</name>
</gene>
<dbReference type="Proteomes" id="UP000617531">
    <property type="component" value="Unassembled WGS sequence"/>
</dbReference>
<dbReference type="PANTHER" id="PTHR43767">
    <property type="entry name" value="LONG-CHAIN-FATTY-ACID--COA LIGASE"/>
    <property type="match status" value="1"/>
</dbReference>
<reference evidence="3" key="1">
    <citation type="journal article" date="2014" name="Int. J. Syst. Evol. Microbiol.">
        <title>Complete genome sequence of Corynebacterium casei LMG S-19264T (=DSM 44701T), isolated from a smear-ripened cheese.</title>
        <authorList>
            <consortium name="US DOE Joint Genome Institute (JGI-PGF)"/>
            <person name="Walter F."/>
            <person name="Albersmeier A."/>
            <person name="Kalinowski J."/>
            <person name="Ruckert C."/>
        </authorList>
    </citation>
    <scope>NUCLEOTIDE SEQUENCE</scope>
    <source>
        <strain evidence="3">CGMCC 1.16548</strain>
    </source>
</reference>
<dbReference type="Gene3D" id="3.40.50.12780">
    <property type="entry name" value="N-terminal domain of ligase-like"/>
    <property type="match status" value="1"/>
</dbReference>
<dbReference type="GO" id="GO:0016878">
    <property type="term" value="F:acid-thiol ligase activity"/>
    <property type="evidence" value="ECO:0007669"/>
    <property type="project" value="UniProtKB-ARBA"/>
</dbReference>
<organism evidence="3 4">
    <name type="scientific">Pseudolysinimonas yzui</name>
    <dbReference type="NCBI Taxonomy" id="2708254"/>
    <lineage>
        <taxon>Bacteria</taxon>
        <taxon>Bacillati</taxon>
        <taxon>Actinomycetota</taxon>
        <taxon>Actinomycetes</taxon>
        <taxon>Micrococcales</taxon>
        <taxon>Microbacteriaceae</taxon>
        <taxon>Pseudolysinimonas</taxon>
    </lineage>
</organism>
<evidence type="ECO:0000259" key="1">
    <source>
        <dbReference type="Pfam" id="PF00501"/>
    </source>
</evidence>
<dbReference type="InterPro" id="IPR025110">
    <property type="entry name" value="AMP-bd_C"/>
</dbReference>
<dbReference type="PROSITE" id="PS00455">
    <property type="entry name" value="AMP_BINDING"/>
    <property type="match status" value="1"/>
</dbReference>
<dbReference type="SUPFAM" id="SSF56801">
    <property type="entry name" value="Acetyl-CoA synthetase-like"/>
    <property type="match status" value="1"/>
</dbReference>
<evidence type="ECO:0000313" key="3">
    <source>
        <dbReference type="EMBL" id="GHF17920.1"/>
    </source>
</evidence>
<dbReference type="InterPro" id="IPR000873">
    <property type="entry name" value="AMP-dep_synth/lig_dom"/>
</dbReference>
<reference evidence="3" key="2">
    <citation type="submission" date="2020-09" db="EMBL/GenBank/DDBJ databases">
        <authorList>
            <person name="Sun Q."/>
            <person name="Zhou Y."/>
        </authorList>
    </citation>
    <scope>NUCLEOTIDE SEQUENCE</scope>
    <source>
        <strain evidence="3">CGMCC 1.16548</strain>
    </source>
</reference>
<keyword evidence="4" id="KW-1185">Reference proteome</keyword>
<dbReference type="InterPro" id="IPR050237">
    <property type="entry name" value="ATP-dep_AMP-bd_enzyme"/>
</dbReference>